<keyword evidence="1" id="KW-1133">Transmembrane helix</keyword>
<evidence type="ECO:0000313" key="3">
    <source>
        <dbReference type="Proteomes" id="UP000184041"/>
    </source>
</evidence>
<dbReference type="Proteomes" id="UP000184041">
    <property type="component" value="Unassembled WGS sequence"/>
</dbReference>
<dbReference type="AlphaFoldDB" id="A0A1M4TDJ3"/>
<gene>
    <name evidence="2" type="ORF">SAMN05443144_101269</name>
</gene>
<dbReference type="RefSeq" id="WP_170864236.1">
    <property type="nucleotide sequence ID" value="NZ_FQUS01000001.1"/>
</dbReference>
<keyword evidence="3" id="KW-1185">Reference proteome</keyword>
<evidence type="ECO:0000256" key="1">
    <source>
        <dbReference type="SAM" id="Phobius"/>
    </source>
</evidence>
<sequence>MFYLLLGLAMGTFVAGLIARIYTRESSWLPSKYLFGLSLLFLLIALFLNLGG</sequence>
<dbReference type="EMBL" id="FQUS01000001">
    <property type="protein sequence ID" value="SHE42520.1"/>
    <property type="molecule type" value="Genomic_DNA"/>
</dbReference>
<name>A0A1M4TDJ3_9BACT</name>
<feature type="transmembrane region" description="Helical" evidence="1">
    <location>
        <begin position="33"/>
        <end position="51"/>
    </location>
</feature>
<organism evidence="2 3">
    <name type="scientific">Fodinibius roseus</name>
    <dbReference type="NCBI Taxonomy" id="1194090"/>
    <lineage>
        <taxon>Bacteria</taxon>
        <taxon>Pseudomonadati</taxon>
        <taxon>Balneolota</taxon>
        <taxon>Balneolia</taxon>
        <taxon>Balneolales</taxon>
        <taxon>Balneolaceae</taxon>
        <taxon>Fodinibius</taxon>
    </lineage>
</organism>
<keyword evidence="1" id="KW-0472">Membrane</keyword>
<accession>A0A1M4TDJ3</accession>
<proteinExistence type="predicted"/>
<keyword evidence="1" id="KW-0812">Transmembrane</keyword>
<protein>
    <submittedName>
        <fullName evidence="2">Uncharacterized protein</fullName>
    </submittedName>
</protein>
<evidence type="ECO:0000313" key="2">
    <source>
        <dbReference type="EMBL" id="SHE42520.1"/>
    </source>
</evidence>
<reference evidence="2 3" key="1">
    <citation type="submission" date="2016-11" db="EMBL/GenBank/DDBJ databases">
        <authorList>
            <person name="Jaros S."/>
            <person name="Januszkiewicz K."/>
            <person name="Wedrychowicz H."/>
        </authorList>
    </citation>
    <scope>NUCLEOTIDE SEQUENCE [LARGE SCALE GENOMIC DNA]</scope>
    <source>
        <strain evidence="2 3">DSM 21986</strain>
    </source>
</reference>